<feature type="non-terminal residue" evidence="7">
    <location>
        <position position="185"/>
    </location>
</feature>
<evidence type="ECO:0000256" key="1">
    <source>
        <dbReference type="ARBA" id="ARBA00004651"/>
    </source>
</evidence>
<evidence type="ECO:0000256" key="4">
    <source>
        <dbReference type="ARBA" id="ARBA00022989"/>
    </source>
</evidence>
<evidence type="ECO:0000256" key="2">
    <source>
        <dbReference type="ARBA" id="ARBA00022475"/>
    </source>
</evidence>
<evidence type="ECO:0000256" key="6">
    <source>
        <dbReference type="SAM" id="Phobius"/>
    </source>
</evidence>
<feature type="transmembrane region" description="Helical" evidence="6">
    <location>
        <begin position="57"/>
        <end position="77"/>
    </location>
</feature>
<dbReference type="AlphaFoldDB" id="A0A656JUA6"/>
<dbReference type="PANTHER" id="PTHR30250:SF26">
    <property type="entry name" value="PSMA PROTEIN"/>
    <property type="match status" value="1"/>
</dbReference>
<protein>
    <submittedName>
        <fullName evidence="7">Polysaccharide biosynthesis protein</fullName>
    </submittedName>
</protein>
<feature type="transmembrane region" description="Helical" evidence="6">
    <location>
        <begin position="137"/>
        <end position="159"/>
    </location>
</feature>
<comment type="caution">
    <text evidence="7">The sequence shown here is derived from an EMBL/GenBank/DDBJ whole genome shotgun (WGS) entry which is preliminary data.</text>
</comment>
<keyword evidence="2" id="KW-1003">Cell membrane</keyword>
<feature type="non-terminal residue" evidence="7">
    <location>
        <position position="1"/>
    </location>
</feature>
<sequence length="185" mass="20476">TLRYFGGLVLVSQFSRDPQDFFEFQVAVGLIETLLFAGKARRQMPAPHRMSGLDWALLKPILPFAASLSLSAVLWIVLTQLDKVLLSSLLPLDQYGYFSLVALIAAGLMMLTNPLVQTLLPRLTVLMAEGRRDEMHALFLAANRLVCTCLFPLAALIALQAEPLIFAWTGDQAAARWSSPVLGWY</sequence>
<name>A0A656JUA6_PSESF</name>
<feature type="transmembrane region" description="Helical" evidence="6">
    <location>
        <begin position="20"/>
        <end position="37"/>
    </location>
</feature>
<evidence type="ECO:0000313" key="7">
    <source>
        <dbReference type="EMBL" id="EPN55104.1"/>
    </source>
</evidence>
<dbReference type="GO" id="GO:0005886">
    <property type="term" value="C:plasma membrane"/>
    <property type="evidence" value="ECO:0007669"/>
    <property type="project" value="UniProtKB-SubCell"/>
</dbReference>
<dbReference type="Proteomes" id="UP000018849">
    <property type="component" value="Unassembled WGS sequence"/>
</dbReference>
<accession>A0A656JUA6</accession>
<keyword evidence="4 6" id="KW-1133">Transmembrane helix</keyword>
<reference evidence="7 8" key="1">
    <citation type="journal article" date="2013" name="PLoS Pathog.">
        <title>Genomic analysis of the Kiwifruit pathogen Pseudomonas syringae pv. actinidiae provides insight into the origins of an emergent plant disease.</title>
        <authorList>
            <person name="McCann H.C."/>
            <person name="Rikkerink E.H."/>
            <person name="Bertels F."/>
            <person name="Fiers M."/>
            <person name="Lu A."/>
            <person name="Rees-George J."/>
            <person name="Andersen M.T."/>
            <person name="Gleave A.P."/>
            <person name="Haubold B."/>
            <person name="Wohlers M.W."/>
            <person name="Guttman D.S."/>
            <person name="Wang P.W."/>
            <person name="Straub C."/>
            <person name="Vanneste J.L."/>
            <person name="Rainey P.B."/>
            <person name="Templeton M.D."/>
        </authorList>
    </citation>
    <scope>NUCLEOTIDE SEQUENCE [LARGE SCALE GENOMIC DNA]</scope>
    <source>
        <strain evidence="7 8">ICMP 19096</strain>
    </source>
</reference>
<keyword evidence="5 6" id="KW-0472">Membrane</keyword>
<comment type="subcellular location">
    <subcellularLocation>
        <location evidence="1">Cell membrane</location>
        <topology evidence="1">Multi-pass membrane protein</topology>
    </subcellularLocation>
</comment>
<keyword evidence="3 6" id="KW-0812">Transmembrane</keyword>
<evidence type="ECO:0000256" key="5">
    <source>
        <dbReference type="ARBA" id="ARBA00023136"/>
    </source>
</evidence>
<dbReference type="EMBL" id="AOKF01002066">
    <property type="protein sequence ID" value="EPN55104.1"/>
    <property type="molecule type" value="Genomic_DNA"/>
</dbReference>
<dbReference type="InterPro" id="IPR050833">
    <property type="entry name" value="Poly_Biosynth_Transport"/>
</dbReference>
<organism evidence="7 8">
    <name type="scientific">Pseudomonas syringae pv. actinidiae ICMP 19096</name>
    <dbReference type="NCBI Taxonomy" id="1194405"/>
    <lineage>
        <taxon>Bacteria</taxon>
        <taxon>Pseudomonadati</taxon>
        <taxon>Pseudomonadota</taxon>
        <taxon>Gammaproteobacteria</taxon>
        <taxon>Pseudomonadales</taxon>
        <taxon>Pseudomonadaceae</taxon>
        <taxon>Pseudomonas</taxon>
        <taxon>Pseudomonas syringae</taxon>
    </lineage>
</organism>
<dbReference type="PANTHER" id="PTHR30250">
    <property type="entry name" value="PST FAMILY PREDICTED COLANIC ACID TRANSPORTER"/>
    <property type="match status" value="1"/>
</dbReference>
<dbReference type="Pfam" id="PF13440">
    <property type="entry name" value="Polysacc_synt_3"/>
    <property type="match status" value="1"/>
</dbReference>
<proteinExistence type="predicted"/>
<gene>
    <name evidence="7" type="ORF">A245_24006</name>
</gene>
<evidence type="ECO:0000256" key="3">
    <source>
        <dbReference type="ARBA" id="ARBA00022692"/>
    </source>
</evidence>
<evidence type="ECO:0000313" key="8">
    <source>
        <dbReference type="Proteomes" id="UP000018849"/>
    </source>
</evidence>
<feature type="transmembrane region" description="Helical" evidence="6">
    <location>
        <begin position="97"/>
        <end position="116"/>
    </location>
</feature>